<dbReference type="InterPro" id="IPR036390">
    <property type="entry name" value="WH_DNA-bd_sf"/>
</dbReference>
<organism evidence="6 7">
    <name type="scientific">Mycolicibacterium smegmatis (strain ATCC 700084 / mc(2)155)</name>
    <name type="common">Mycobacterium smegmatis</name>
    <dbReference type="NCBI Taxonomy" id="246196"/>
    <lineage>
        <taxon>Bacteria</taxon>
        <taxon>Bacillati</taxon>
        <taxon>Actinomycetota</taxon>
        <taxon>Actinomycetes</taxon>
        <taxon>Mycobacteriales</taxon>
        <taxon>Mycobacteriaceae</taxon>
        <taxon>Mycolicibacterium</taxon>
    </lineage>
</organism>
<evidence type="ECO:0000259" key="5">
    <source>
        <dbReference type="PROSITE" id="PS50931"/>
    </source>
</evidence>
<dbReference type="PROSITE" id="PS50931">
    <property type="entry name" value="HTH_LYSR"/>
    <property type="match status" value="1"/>
</dbReference>
<dbReference type="GeneID" id="93455458"/>
<evidence type="ECO:0000256" key="4">
    <source>
        <dbReference type="ARBA" id="ARBA00023163"/>
    </source>
</evidence>
<keyword evidence="7" id="KW-1185">Reference proteome</keyword>
<dbReference type="PANTHER" id="PTHR30126">
    <property type="entry name" value="HTH-TYPE TRANSCRIPTIONAL REGULATOR"/>
    <property type="match status" value="1"/>
</dbReference>
<evidence type="ECO:0000256" key="2">
    <source>
        <dbReference type="ARBA" id="ARBA00023015"/>
    </source>
</evidence>
<evidence type="ECO:0000256" key="3">
    <source>
        <dbReference type="ARBA" id="ARBA00023125"/>
    </source>
</evidence>
<evidence type="ECO:0000313" key="7">
    <source>
        <dbReference type="Proteomes" id="UP000000757"/>
    </source>
</evidence>
<dbReference type="InterPro" id="IPR005119">
    <property type="entry name" value="LysR_subst-bd"/>
</dbReference>
<proteinExistence type="inferred from homology"/>
<dbReference type="PATRIC" id="fig|246196.19.peg.540"/>
<dbReference type="Gene3D" id="1.10.10.10">
    <property type="entry name" value="Winged helix-like DNA-binding domain superfamily/Winged helix DNA-binding domain"/>
    <property type="match status" value="1"/>
</dbReference>
<feature type="domain" description="HTH lysR-type" evidence="5">
    <location>
        <begin position="8"/>
        <end position="65"/>
    </location>
</feature>
<gene>
    <name evidence="6" type="ordered locus">MSMEG_0544</name>
</gene>
<comment type="similarity">
    <text evidence="1">Belongs to the LysR transcriptional regulatory family.</text>
</comment>
<dbReference type="GO" id="GO:0000976">
    <property type="term" value="F:transcription cis-regulatory region binding"/>
    <property type="evidence" value="ECO:0007669"/>
    <property type="project" value="TreeGrafter"/>
</dbReference>
<dbReference type="InterPro" id="IPR000847">
    <property type="entry name" value="LysR_HTH_N"/>
</dbReference>
<dbReference type="Pfam" id="PF03466">
    <property type="entry name" value="LysR_substrate"/>
    <property type="match status" value="1"/>
</dbReference>
<dbReference type="PRINTS" id="PR00039">
    <property type="entry name" value="HTHLYSR"/>
</dbReference>
<reference evidence="6 7" key="1">
    <citation type="submission" date="2006-10" db="EMBL/GenBank/DDBJ databases">
        <authorList>
            <person name="Fleischmann R.D."/>
            <person name="Dodson R.J."/>
            <person name="Haft D.H."/>
            <person name="Merkel J.S."/>
            <person name="Nelson W.C."/>
            <person name="Fraser C.M."/>
        </authorList>
    </citation>
    <scope>NUCLEOTIDE SEQUENCE [LARGE SCALE GENOMIC DNA]</scope>
    <source>
        <strain evidence="7">ATCC 700084 / mc(2)155</strain>
    </source>
</reference>
<dbReference type="Pfam" id="PF00126">
    <property type="entry name" value="HTH_1"/>
    <property type="match status" value="1"/>
</dbReference>
<dbReference type="KEGG" id="msb:LJ00_02695"/>
<dbReference type="PaxDb" id="246196-MSMEI_0528"/>
<evidence type="ECO:0000256" key="1">
    <source>
        <dbReference type="ARBA" id="ARBA00009437"/>
    </source>
</evidence>
<dbReference type="GO" id="GO:0003700">
    <property type="term" value="F:DNA-binding transcription factor activity"/>
    <property type="evidence" value="ECO:0007669"/>
    <property type="project" value="InterPro"/>
</dbReference>
<dbReference type="RefSeq" id="WP_011727027.1">
    <property type="nucleotide sequence ID" value="NC_008596.1"/>
</dbReference>
<dbReference type="SUPFAM" id="SSF53850">
    <property type="entry name" value="Periplasmic binding protein-like II"/>
    <property type="match status" value="1"/>
</dbReference>
<dbReference type="STRING" id="246196.MSMEG_0544"/>
<dbReference type="AlphaFoldDB" id="A0QPW6"/>
<accession>A0QPW6</accession>
<name>A0QPW6_MYCS2</name>
<dbReference type="eggNOG" id="COG0583">
    <property type="taxonomic scope" value="Bacteria"/>
</dbReference>
<dbReference type="SUPFAM" id="SSF46785">
    <property type="entry name" value="Winged helix' DNA-binding domain"/>
    <property type="match status" value="1"/>
</dbReference>
<evidence type="ECO:0000313" key="6">
    <source>
        <dbReference type="EMBL" id="ABK70623.1"/>
    </source>
</evidence>
<keyword evidence="3" id="KW-0238">DNA-binding</keyword>
<dbReference type="KEGG" id="msm:MSMEG_0544"/>
<keyword evidence="2" id="KW-0805">Transcription regulation</keyword>
<sequence length="317" mass="33444">MQLSARMPDLMALEVLLAVARKGSLSAASRECGLTQQAISARIAALERQTGVRLVTRTKTGSRLTSSGVLAAQWADRLLDVAHEVDAGLATLRDNSKTQLRITASLTVAEQLLPRWLVSWREAVTRQGGPAPDLILTAANSEHVLAAVRGDHADLGFIESRGAPRGLRSSVVAHDELVVVVPPGHTWARRSRPIAPEELAATPLVTREQGSGTREFLASVLKGVAGAEQVRPALELSSAAAVRAAVLADAGPAVLSRLAVADDLQLGRLRAVDVTGLDLRRALRAVWLGTRTPPAGAARDLLSHIASVCKGSPRHAP</sequence>
<protein>
    <submittedName>
        <fullName evidence="6">Transcriptional regulator</fullName>
    </submittedName>
</protein>
<keyword evidence="4" id="KW-0804">Transcription</keyword>
<dbReference type="InterPro" id="IPR036388">
    <property type="entry name" value="WH-like_DNA-bd_sf"/>
</dbReference>
<dbReference type="PANTHER" id="PTHR30126:SF39">
    <property type="entry name" value="HTH-TYPE TRANSCRIPTIONAL REGULATOR CYSL"/>
    <property type="match status" value="1"/>
</dbReference>
<dbReference type="Gene3D" id="3.40.190.10">
    <property type="entry name" value="Periplasmic binding protein-like II"/>
    <property type="match status" value="2"/>
</dbReference>
<dbReference type="OrthoDB" id="9808620at2"/>
<dbReference type="EMBL" id="CP000480">
    <property type="protein sequence ID" value="ABK70623.1"/>
    <property type="molecule type" value="Genomic_DNA"/>
</dbReference>
<dbReference type="Proteomes" id="UP000000757">
    <property type="component" value="Chromosome"/>
</dbReference>